<dbReference type="Gene3D" id="3.40.190.10">
    <property type="entry name" value="Periplasmic binding protein-like II"/>
    <property type="match status" value="2"/>
</dbReference>
<protein>
    <submittedName>
        <fullName evidence="5">ABC transporter substrate-binding protein</fullName>
    </submittedName>
</protein>
<evidence type="ECO:0000256" key="1">
    <source>
        <dbReference type="ARBA" id="ARBA00004418"/>
    </source>
</evidence>
<comment type="caution">
    <text evidence="5">The sequence shown here is derived from an EMBL/GenBank/DDBJ whole genome shotgun (WGS) entry which is preliminary data.</text>
</comment>
<dbReference type="Pfam" id="PF13379">
    <property type="entry name" value="NMT1_2"/>
    <property type="match status" value="1"/>
</dbReference>
<dbReference type="SUPFAM" id="SSF53850">
    <property type="entry name" value="Periplasmic binding protein-like II"/>
    <property type="match status" value="1"/>
</dbReference>
<evidence type="ECO:0000256" key="3">
    <source>
        <dbReference type="ARBA" id="ARBA00022729"/>
    </source>
</evidence>
<evidence type="ECO:0000256" key="4">
    <source>
        <dbReference type="SAM" id="Phobius"/>
    </source>
</evidence>
<evidence type="ECO:0000313" key="5">
    <source>
        <dbReference type="EMBL" id="HDS10878.1"/>
    </source>
</evidence>
<dbReference type="GO" id="GO:0042597">
    <property type="term" value="C:periplasmic space"/>
    <property type="evidence" value="ECO:0007669"/>
    <property type="project" value="UniProtKB-SubCell"/>
</dbReference>
<comment type="similarity">
    <text evidence="2">Belongs to the bacterial solute-binding protein SsuA/TauA family.</text>
</comment>
<gene>
    <name evidence="5" type="ORF">ENO04_04615</name>
</gene>
<feature type="transmembrane region" description="Helical" evidence="4">
    <location>
        <begin position="7"/>
        <end position="26"/>
    </location>
</feature>
<keyword evidence="4" id="KW-1133">Transmembrane helix</keyword>
<reference evidence="5" key="1">
    <citation type="journal article" date="2020" name="mSystems">
        <title>Genome- and Community-Level Interaction Insights into Carbon Utilization and Element Cycling Functions of Hydrothermarchaeota in Hydrothermal Sediment.</title>
        <authorList>
            <person name="Zhou Z."/>
            <person name="Liu Y."/>
            <person name="Xu W."/>
            <person name="Pan J."/>
            <person name="Luo Z.H."/>
            <person name="Li M."/>
        </authorList>
    </citation>
    <scope>NUCLEOTIDE SEQUENCE [LARGE SCALE GENOMIC DNA]</scope>
    <source>
        <strain evidence="5">SpSt-123</strain>
    </source>
</reference>
<dbReference type="AlphaFoldDB" id="A0A7C1E9K1"/>
<sequence length="312" mass="34246">MKASSRTLFIIMVVALIIVVTSMYFLEKPSFKGNVSLGVEFNAHAAPFWELLEDDSFEKNGINVTQVMKFKTGMELAAAVARGDIVMGQACLGPILIMIDRGIPVKIVGKIHDGGFALVVNPTEIHSLEDLNGKPIYTPGPGTQAYFLALLIQDKYNIKFSEIKSMPPQEILAGLTSGSIKAAILPKPYPEVAESNGLRILLESSEAWPDMPGSYIFVRADYLESNPEVVKAVLKIVEEKVHEIERDPSRAIAATASQLGVSISVAQKAIQSIQWNTTIDIHQIQSYIDFAYSKQVIKNHYDAQSLVVRVQG</sequence>
<proteinExistence type="inferred from homology"/>
<organism evidence="5">
    <name type="scientific">Fervidicoccus fontis</name>
    <dbReference type="NCBI Taxonomy" id="683846"/>
    <lineage>
        <taxon>Archaea</taxon>
        <taxon>Thermoproteota</taxon>
        <taxon>Thermoprotei</taxon>
        <taxon>Fervidicoccales</taxon>
        <taxon>Fervidicoccaceae</taxon>
        <taxon>Fervidicoccus</taxon>
    </lineage>
</organism>
<evidence type="ECO:0000256" key="2">
    <source>
        <dbReference type="ARBA" id="ARBA00010742"/>
    </source>
</evidence>
<accession>A0A7C1E9K1</accession>
<keyword evidence="4" id="KW-0812">Transmembrane</keyword>
<dbReference type="EMBL" id="DSDY01000142">
    <property type="protein sequence ID" value="HDS10878.1"/>
    <property type="molecule type" value="Genomic_DNA"/>
</dbReference>
<dbReference type="PANTHER" id="PTHR30024">
    <property type="entry name" value="ALIPHATIC SULFONATES-BINDING PROTEIN-RELATED"/>
    <property type="match status" value="1"/>
</dbReference>
<keyword evidence="3" id="KW-0732">Signal</keyword>
<dbReference type="PANTHER" id="PTHR30024:SF47">
    <property type="entry name" value="TAURINE-BINDING PERIPLASMIC PROTEIN"/>
    <property type="match status" value="1"/>
</dbReference>
<keyword evidence="4" id="KW-0472">Membrane</keyword>
<comment type="subcellular location">
    <subcellularLocation>
        <location evidence="1">Periplasm</location>
    </subcellularLocation>
</comment>
<name>A0A7C1E9K1_9CREN</name>